<proteinExistence type="predicted"/>
<reference evidence="5 6" key="1">
    <citation type="submission" date="2017-07" db="EMBL/GenBank/DDBJ databases">
        <title>Genome sequencing and assembly of Paenibacillus rigui.</title>
        <authorList>
            <person name="Mayilraj S."/>
        </authorList>
    </citation>
    <scope>NUCLEOTIDE SEQUENCE [LARGE SCALE GENOMIC DNA]</scope>
    <source>
        <strain evidence="5 6">JCM 16352</strain>
    </source>
</reference>
<evidence type="ECO:0000256" key="3">
    <source>
        <dbReference type="ARBA" id="ARBA00048505"/>
    </source>
</evidence>
<dbReference type="OrthoDB" id="9784009at2"/>
<dbReference type="Pfam" id="PF00753">
    <property type="entry name" value="Lactamase_B"/>
    <property type="match status" value="1"/>
</dbReference>
<comment type="caution">
    <text evidence="5">The sequence shown here is derived from an EMBL/GenBank/DDBJ whole genome shotgun (WGS) entry which is preliminary data.</text>
</comment>
<evidence type="ECO:0000313" key="6">
    <source>
        <dbReference type="Proteomes" id="UP000215509"/>
    </source>
</evidence>
<dbReference type="InterPro" id="IPR051682">
    <property type="entry name" value="Mito_Persulfide_Diox"/>
</dbReference>
<evidence type="ECO:0000313" key="5">
    <source>
        <dbReference type="EMBL" id="OXM83885.1"/>
    </source>
</evidence>
<dbReference type="EMBL" id="NMQW01000037">
    <property type="protein sequence ID" value="OXM83885.1"/>
    <property type="molecule type" value="Genomic_DNA"/>
</dbReference>
<dbReference type="CDD" id="cd07724">
    <property type="entry name" value="POD-like_MBL-fold"/>
    <property type="match status" value="1"/>
</dbReference>
<protein>
    <recommendedName>
        <fullName evidence="4">Rhodanese domain-containing protein</fullName>
    </recommendedName>
</protein>
<dbReference type="Proteomes" id="UP000215509">
    <property type="component" value="Unassembled WGS sequence"/>
</dbReference>
<dbReference type="InterPro" id="IPR001279">
    <property type="entry name" value="Metallo-B-lactamas"/>
</dbReference>
<sequence length="379" mass="41974">MADVPLISAEQLHDHMNSGNSVRILDVRNQEEFDNWKIEGKKVKSMNIPYFNFLEEDETLLTALPKDEEMVVICSKGGSAQFVAETLADKGYKTSVLEGGMLAWSQFYHPTVVAFDEKMKLIQINRLSKGCLSYAVISEGKGMIVDANQNIEFYTELAQQYNFTIEHIVDSHLHADHISGGPALAKQTGATYYISSGEVKGTDLAYEPLEEHKSIRFGQVEVEVLALPTPGHTPGSTSFLLNNQFLMSGDTIFVGGLGRPDLGGKAKEWAQDLYDTVFNKVNQLSDEVLVLPAHYADIKEINDNGIVGATLGDIRNNNEIMRNSNREAFTEQVAGAASTEKPPNFEEIIAINRGELHVEPDRAIELEIGPNRCAVHHHE</sequence>
<comment type="catalytic activity">
    <reaction evidence="1">
        <text>3',5'-cyclic CMP + H2O = CMP + H(+)</text>
        <dbReference type="Rhea" id="RHEA:72675"/>
        <dbReference type="ChEBI" id="CHEBI:15377"/>
        <dbReference type="ChEBI" id="CHEBI:15378"/>
        <dbReference type="ChEBI" id="CHEBI:58003"/>
        <dbReference type="ChEBI" id="CHEBI:60377"/>
    </reaction>
    <physiologicalReaction direction="left-to-right" evidence="1">
        <dbReference type="Rhea" id="RHEA:72676"/>
    </physiologicalReaction>
</comment>
<dbReference type="AlphaFoldDB" id="A0A229UKQ8"/>
<dbReference type="GO" id="GO:0050313">
    <property type="term" value="F:sulfur dioxygenase activity"/>
    <property type="evidence" value="ECO:0007669"/>
    <property type="project" value="InterPro"/>
</dbReference>
<gene>
    <name evidence="5" type="ORF">CF651_23525</name>
</gene>
<dbReference type="GO" id="GO:0006749">
    <property type="term" value="P:glutathione metabolic process"/>
    <property type="evidence" value="ECO:0007669"/>
    <property type="project" value="InterPro"/>
</dbReference>
<dbReference type="SMART" id="SM00450">
    <property type="entry name" value="RHOD"/>
    <property type="match status" value="1"/>
</dbReference>
<accession>A0A229UKQ8</accession>
<dbReference type="SMART" id="SM00849">
    <property type="entry name" value="Lactamase_B"/>
    <property type="match status" value="1"/>
</dbReference>
<dbReference type="Pfam" id="PF00581">
    <property type="entry name" value="Rhodanese"/>
    <property type="match status" value="1"/>
</dbReference>
<name>A0A229UKQ8_9BACL</name>
<dbReference type="Gene3D" id="3.40.250.10">
    <property type="entry name" value="Rhodanese-like domain"/>
    <property type="match status" value="1"/>
</dbReference>
<comment type="function">
    <text evidence="2">Counteracts the endogenous Pycsar antiviral defense system. Phosphodiesterase that enables metal-dependent hydrolysis of host cyclic nucleotide Pycsar defense signals such as cCMP and cUMP.</text>
</comment>
<dbReference type="PANTHER" id="PTHR43084:SF7">
    <property type="entry name" value="BETA-LACTAMASE DOMAIN PROTEIN"/>
    <property type="match status" value="1"/>
</dbReference>
<keyword evidence="6" id="KW-1185">Reference proteome</keyword>
<dbReference type="PROSITE" id="PS50206">
    <property type="entry name" value="RHODANESE_3"/>
    <property type="match status" value="1"/>
</dbReference>
<dbReference type="InterPro" id="IPR036866">
    <property type="entry name" value="RibonucZ/Hydroxyglut_hydro"/>
</dbReference>
<evidence type="ECO:0000259" key="4">
    <source>
        <dbReference type="PROSITE" id="PS50206"/>
    </source>
</evidence>
<feature type="domain" description="Rhodanese" evidence="4">
    <location>
        <begin position="18"/>
        <end position="113"/>
    </location>
</feature>
<dbReference type="GO" id="GO:0070813">
    <property type="term" value="P:hydrogen sulfide metabolic process"/>
    <property type="evidence" value="ECO:0007669"/>
    <property type="project" value="TreeGrafter"/>
</dbReference>
<dbReference type="PANTHER" id="PTHR43084">
    <property type="entry name" value="PERSULFIDE DIOXYGENASE ETHE1"/>
    <property type="match status" value="1"/>
</dbReference>
<dbReference type="InterPro" id="IPR001763">
    <property type="entry name" value="Rhodanese-like_dom"/>
</dbReference>
<comment type="catalytic activity">
    <reaction evidence="3">
        <text>3',5'-cyclic UMP + H2O = UMP + H(+)</text>
        <dbReference type="Rhea" id="RHEA:70575"/>
        <dbReference type="ChEBI" id="CHEBI:15377"/>
        <dbReference type="ChEBI" id="CHEBI:15378"/>
        <dbReference type="ChEBI" id="CHEBI:57865"/>
        <dbReference type="ChEBI" id="CHEBI:184387"/>
    </reaction>
    <physiologicalReaction direction="left-to-right" evidence="3">
        <dbReference type="Rhea" id="RHEA:70576"/>
    </physiologicalReaction>
</comment>
<dbReference type="InterPro" id="IPR036873">
    <property type="entry name" value="Rhodanese-like_dom_sf"/>
</dbReference>
<evidence type="ECO:0000256" key="2">
    <source>
        <dbReference type="ARBA" id="ARBA00034301"/>
    </source>
</evidence>
<evidence type="ECO:0000256" key="1">
    <source>
        <dbReference type="ARBA" id="ARBA00034221"/>
    </source>
</evidence>
<dbReference type="SUPFAM" id="SSF56281">
    <property type="entry name" value="Metallo-hydrolase/oxidoreductase"/>
    <property type="match status" value="1"/>
</dbReference>
<dbReference type="SUPFAM" id="SSF52821">
    <property type="entry name" value="Rhodanese/Cell cycle control phosphatase"/>
    <property type="match status" value="1"/>
</dbReference>
<dbReference type="Gene3D" id="3.60.15.10">
    <property type="entry name" value="Ribonuclease Z/Hydroxyacylglutathione hydrolase-like"/>
    <property type="match status" value="1"/>
</dbReference>
<organism evidence="5 6">
    <name type="scientific">Paenibacillus rigui</name>
    <dbReference type="NCBI Taxonomy" id="554312"/>
    <lineage>
        <taxon>Bacteria</taxon>
        <taxon>Bacillati</taxon>
        <taxon>Bacillota</taxon>
        <taxon>Bacilli</taxon>
        <taxon>Bacillales</taxon>
        <taxon>Paenibacillaceae</taxon>
        <taxon>Paenibacillus</taxon>
    </lineage>
</organism>
<dbReference type="InterPro" id="IPR044528">
    <property type="entry name" value="POD-like_MBL-fold"/>
</dbReference>
<dbReference type="RefSeq" id="WP_094017329.1">
    <property type="nucleotide sequence ID" value="NZ_NMQW01000037.1"/>
</dbReference>